<reference evidence="1 2" key="1">
    <citation type="submission" date="2016-10" db="EMBL/GenBank/DDBJ databases">
        <authorList>
            <person name="de Groot N.N."/>
        </authorList>
    </citation>
    <scope>NUCLEOTIDE SEQUENCE [LARGE SCALE GENOMIC DNA]</scope>
    <source>
        <strain evidence="1 2">743A</strain>
    </source>
</reference>
<keyword evidence="2" id="KW-1185">Reference proteome</keyword>
<dbReference type="EMBL" id="FOYZ01000015">
    <property type="protein sequence ID" value="SFS01091.1"/>
    <property type="molecule type" value="Genomic_DNA"/>
</dbReference>
<protein>
    <submittedName>
        <fullName evidence="1">Uncharacterized protein</fullName>
    </submittedName>
</protein>
<sequence>MNNFVDIKRYNTFIQEIELSYDKIQPLLLAEMLDNYNYSEGPDKYIYGNGTQSMLDMYKEIIYRNACMLMVQYLKDEYTFPFRFFDTACAYLISSFNKK</sequence>
<dbReference type="Proteomes" id="UP000199659">
    <property type="component" value="Unassembled WGS sequence"/>
</dbReference>
<dbReference type="AlphaFoldDB" id="A0A1I6LC72"/>
<gene>
    <name evidence="1" type="ORF">SAMN05661086_03206</name>
</gene>
<proteinExistence type="predicted"/>
<evidence type="ECO:0000313" key="2">
    <source>
        <dbReference type="Proteomes" id="UP000199659"/>
    </source>
</evidence>
<accession>A0A1I6LC72</accession>
<organism evidence="1 2">
    <name type="scientific">Anaeromicropila populeti</name>
    <dbReference type="NCBI Taxonomy" id="37658"/>
    <lineage>
        <taxon>Bacteria</taxon>
        <taxon>Bacillati</taxon>
        <taxon>Bacillota</taxon>
        <taxon>Clostridia</taxon>
        <taxon>Lachnospirales</taxon>
        <taxon>Lachnospiraceae</taxon>
        <taxon>Anaeromicropila</taxon>
    </lineage>
</organism>
<evidence type="ECO:0000313" key="1">
    <source>
        <dbReference type="EMBL" id="SFS01091.1"/>
    </source>
</evidence>
<name>A0A1I6LC72_9FIRM</name>